<dbReference type="EMBL" id="AQPN01000034">
    <property type="protein sequence ID" value="EOR95945.1"/>
    <property type="molecule type" value="Genomic_DNA"/>
</dbReference>
<accession>R9GWN3</accession>
<name>R9GWN3_9SPHI</name>
<sequence>MEIDSTSWGLMLFIFPGAPSINTSGEPVLLVIDANPLILNVPPLPG</sequence>
<evidence type="ECO:0000313" key="2">
    <source>
        <dbReference type="Proteomes" id="UP000014174"/>
    </source>
</evidence>
<gene>
    <name evidence="1" type="ORF">ADIARSV_0870</name>
</gene>
<proteinExistence type="predicted"/>
<keyword evidence="2" id="KW-1185">Reference proteome</keyword>
<organism evidence="1 2">
    <name type="scientific">Arcticibacter svalbardensis MN12-7</name>
    <dbReference type="NCBI Taxonomy" id="1150600"/>
    <lineage>
        <taxon>Bacteria</taxon>
        <taxon>Pseudomonadati</taxon>
        <taxon>Bacteroidota</taxon>
        <taxon>Sphingobacteriia</taxon>
        <taxon>Sphingobacteriales</taxon>
        <taxon>Sphingobacteriaceae</taxon>
        <taxon>Arcticibacter</taxon>
    </lineage>
</organism>
<reference evidence="1 2" key="1">
    <citation type="journal article" date="2013" name="Genome Announc.">
        <title>Draft Genome Sequence of Arcticibacter svalbardensis Strain MN12-7T, a Member of the Family Sphingobacteriaceae Isolated from an Arctic Soil Sample.</title>
        <authorList>
            <person name="Shivaji S."/>
            <person name="Ara S."/>
            <person name="Prasad S."/>
            <person name="Manasa B.P."/>
            <person name="Begum Z."/>
            <person name="Singh A."/>
            <person name="Kumar Pinnaka A."/>
        </authorList>
    </citation>
    <scope>NUCLEOTIDE SEQUENCE [LARGE SCALE GENOMIC DNA]</scope>
    <source>
        <strain evidence="1 2">MN12-7</strain>
    </source>
</reference>
<evidence type="ECO:0000313" key="1">
    <source>
        <dbReference type="EMBL" id="EOR95945.1"/>
    </source>
</evidence>
<comment type="caution">
    <text evidence="1">The sequence shown here is derived from an EMBL/GenBank/DDBJ whole genome shotgun (WGS) entry which is preliminary data.</text>
</comment>
<dbReference type="Proteomes" id="UP000014174">
    <property type="component" value="Unassembled WGS sequence"/>
</dbReference>
<dbReference type="AlphaFoldDB" id="R9GWN3"/>
<protein>
    <submittedName>
        <fullName evidence="1">Uncharacterized protein</fullName>
    </submittedName>
</protein>